<feature type="short sequence motif" description="Polymerase core binding" evidence="6">
    <location>
        <begin position="85"/>
        <end position="98"/>
    </location>
</feature>
<reference evidence="8 9" key="1">
    <citation type="journal article" date="2011" name="J. Bacteriol.">
        <title>The Draft Genome of Planococcus donghaensis MPA1U2 Reveals Nonsporulation Pathways Controlled by a Conserved Spo0A Regulon.</title>
        <authorList>
            <person name="Pearson M.D."/>
            <person name="Noller H.F."/>
        </authorList>
    </citation>
    <scope>NUCLEOTIDE SEQUENCE [LARGE SCALE GENOMIC DNA]</scope>
    <source>
        <strain evidence="8 9">MPA1U2</strain>
    </source>
</reference>
<keyword evidence="2 6" id="KW-0805">Transcription regulation</keyword>
<organism evidence="8 9">
    <name type="scientific">Planococcus donghaensis MPA1U2</name>
    <dbReference type="NCBI Taxonomy" id="933115"/>
    <lineage>
        <taxon>Bacteria</taxon>
        <taxon>Bacillati</taxon>
        <taxon>Bacillota</taxon>
        <taxon>Bacilli</taxon>
        <taxon>Bacillales</taxon>
        <taxon>Caryophanaceae</taxon>
        <taxon>Planococcus</taxon>
    </lineage>
</organism>
<feature type="domain" description="RNA polymerase sigma-70 region 2" evidence="7">
    <location>
        <begin position="63"/>
        <end position="131"/>
    </location>
</feature>
<comment type="caution">
    <text evidence="8">The sequence shown here is derived from an EMBL/GenBank/DDBJ whole genome shotgun (WGS) entry which is preliminary data.</text>
</comment>
<dbReference type="InterPro" id="IPR007627">
    <property type="entry name" value="RNA_pol_sigma70_r2"/>
</dbReference>
<dbReference type="eggNOG" id="COG1191">
    <property type="taxonomic scope" value="Bacteria"/>
</dbReference>
<sequence length="272" mass="31512">MPLLNVAVQSYNLIGGDFKKGVNGVLLASLGWKFGRIEKPDAETMVLQVQAGDEQALHDLLFHYSPFMKKTASQVCKRFIDDHDDEYSVALSAFNEAIHKFDQQNNASFLTFAHMVIRRRIIDFIRKESRRDEFSHDFMPASETEEHNGIADHAAKMAYSSEQENQKRSEEITRFEEMLQEFDLSFQILVKVSPAHVDARITAIQIAQLVAETDEYKQYLLDKKKLPIKDIEKLVKVSRKTIERNRKYIIAMALLQMSDLYFLKDYLKGRLN</sequence>
<evidence type="ECO:0000256" key="3">
    <source>
        <dbReference type="ARBA" id="ARBA00023082"/>
    </source>
</evidence>
<dbReference type="InterPro" id="IPR014284">
    <property type="entry name" value="RNA_pol_sigma-70_dom"/>
</dbReference>
<dbReference type="PIRSF" id="PIRSF038953">
    <property type="entry name" value="SigI"/>
    <property type="match status" value="1"/>
</dbReference>
<dbReference type="InterPro" id="IPR013325">
    <property type="entry name" value="RNA_pol_sigma_r2"/>
</dbReference>
<comment type="subunit">
    <text evidence="6">Interacts with RsgI.</text>
</comment>
<name>E7RFA3_9BACL</name>
<dbReference type="GO" id="GO:0003677">
    <property type="term" value="F:DNA binding"/>
    <property type="evidence" value="ECO:0007669"/>
    <property type="project" value="UniProtKB-UniRule"/>
</dbReference>
<dbReference type="PANTHER" id="PTHR30385">
    <property type="entry name" value="SIGMA FACTOR F FLAGELLAR"/>
    <property type="match status" value="1"/>
</dbReference>
<dbReference type="Gene3D" id="1.10.1740.10">
    <property type="match status" value="1"/>
</dbReference>
<evidence type="ECO:0000256" key="5">
    <source>
        <dbReference type="ARBA" id="ARBA00023163"/>
    </source>
</evidence>
<gene>
    <name evidence="6" type="primary">sigI</name>
    <name evidence="8" type="ORF">GPDM_05726</name>
</gene>
<feature type="DNA-binding region" description="H-T-H motif" evidence="6">
    <location>
        <begin position="228"/>
        <end position="247"/>
    </location>
</feature>
<comment type="activity regulation">
    <text evidence="6">Negatively regulated by the anti-sigma-I factor RsgI.</text>
</comment>
<evidence type="ECO:0000256" key="2">
    <source>
        <dbReference type="ARBA" id="ARBA00023015"/>
    </source>
</evidence>
<protein>
    <recommendedName>
        <fullName evidence="6">RNA polymerase sigma factor SigI</fullName>
    </recommendedName>
</protein>
<dbReference type="Pfam" id="PF04542">
    <property type="entry name" value="Sigma70_r2"/>
    <property type="match status" value="1"/>
</dbReference>
<dbReference type="GO" id="GO:0006352">
    <property type="term" value="P:DNA-templated transcription initiation"/>
    <property type="evidence" value="ECO:0007669"/>
    <property type="project" value="UniProtKB-UniRule"/>
</dbReference>
<keyword evidence="6" id="KW-0346">Stress response</keyword>
<dbReference type="RefSeq" id="WP_008429800.1">
    <property type="nucleotide sequence ID" value="NZ_AEPB01000019.1"/>
</dbReference>
<evidence type="ECO:0000256" key="1">
    <source>
        <dbReference type="ARBA" id="ARBA00022490"/>
    </source>
</evidence>
<dbReference type="Proteomes" id="UP000003052">
    <property type="component" value="Unassembled WGS sequence"/>
</dbReference>
<keyword evidence="3 6" id="KW-0731">Sigma factor</keyword>
<accession>E7RFA3</accession>
<dbReference type="GO" id="GO:0005737">
    <property type="term" value="C:cytoplasm"/>
    <property type="evidence" value="ECO:0007669"/>
    <property type="project" value="UniProtKB-SubCell"/>
</dbReference>
<dbReference type="NCBIfam" id="TIGR02937">
    <property type="entry name" value="sigma70-ECF"/>
    <property type="match status" value="1"/>
</dbReference>
<dbReference type="AlphaFoldDB" id="E7RFA3"/>
<dbReference type="PANTHER" id="PTHR30385:SF6">
    <property type="entry name" value="RNA POLYMERASE SIGMA FACTOR SIGI"/>
    <property type="match status" value="1"/>
</dbReference>
<evidence type="ECO:0000259" key="7">
    <source>
        <dbReference type="Pfam" id="PF04542"/>
    </source>
</evidence>
<comment type="subcellular location">
    <subcellularLocation>
        <location evidence="6">Cytoplasm</location>
    </subcellularLocation>
</comment>
<evidence type="ECO:0000313" key="8">
    <source>
        <dbReference type="EMBL" id="EGA90323.1"/>
    </source>
</evidence>
<evidence type="ECO:0000256" key="6">
    <source>
        <dbReference type="HAMAP-Rule" id="MF_02064"/>
    </source>
</evidence>
<keyword evidence="4 6" id="KW-0238">DNA-binding</keyword>
<dbReference type="SUPFAM" id="SSF88946">
    <property type="entry name" value="Sigma2 domain of RNA polymerase sigma factors"/>
    <property type="match status" value="1"/>
</dbReference>
<dbReference type="HAMAP" id="MF_02064">
    <property type="entry name" value="Sigma70_SigI"/>
    <property type="match status" value="1"/>
</dbReference>
<keyword evidence="5 6" id="KW-0804">Transcription</keyword>
<evidence type="ECO:0000313" key="9">
    <source>
        <dbReference type="Proteomes" id="UP000003052"/>
    </source>
</evidence>
<dbReference type="GO" id="GO:0016987">
    <property type="term" value="F:sigma factor activity"/>
    <property type="evidence" value="ECO:0007669"/>
    <property type="project" value="UniProtKB-UniRule"/>
</dbReference>
<dbReference type="NCBIfam" id="TIGR02895">
    <property type="entry name" value="spore_sigI"/>
    <property type="match status" value="1"/>
</dbReference>
<dbReference type="InterPro" id="IPR014244">
    <property type="entry name" value="RNA_pol_sigma-I"/>
</dbReference>
<keyword evidence="1 6" id="KW-0963">Cytoplasm</keyword>
<comment type="similarity">
    <text evidence="6">Belongs to the sigma-70 factor family. SigI subfamily.</text>
</comment>
<evidence type="ECO:0000256" key="4">
    <source>
        <dbReference type="ARBA" id="ARBA00023125"/>
    </source>
</evidence>
<proteinExistence type="inferred from homology"/>
<comment type="function">
    <text evidence="6">Sigma factors are initiation factors that promote the attachment of RNA polymerase to specific initiation sites and are then released.</text>
</comment>
<dbReference type="EMBL" id="AEPB01000019">
    <property type="protein sequence ID" value="EGA90323.1"/>
    <property type="molecule type" value="Genomic_DNA"/>
</dbReference>